<organism evidence="2">
    <name type="scientific">marine metagenome</name>
    <dbReference type="NCBI Taxonomy" id="408172"/>
    <lineage>
        <taxon>unclassified sequences</taxon>
        <taxon>metagenomes</taxon>
        <taxon>ecological metagenomes</taxon>
    </lineage>
</organism>
<dbReference type="EMBL" id="UINC01150359">
    <property type="protein sequence ID" value="SVD43353.1"/>
    <property type="molecule type" value="Genomic_DNA"/>
</dbReference>
<dbReference type="InterPro" id="IPR044044">
    <property type="entry name" value="DUF5679"/>
</dbReference>
<feature type="domain" description="DUF5679" evidence="1">
    <location>
        <begin position="4"/>
        <end position="43"/>
    </location>
</feature>
<name>A0A382VA38_9ZZZZ</name>
<sequence length="47" mass="5120">MEAYCLKCKGQKEVKNPIEKMLKNGRPATEGTCGECGSKVFRIGKAS</sequence>
<gene>
    <name evidence="2" type="ORF">METZ01_LOCUS396207</name>
</gene>
<dbReference type="AlphaFoldDB" id="A0A382VA38"/>
<accession>A0A382VA38</accession>
<proteinExistence type="predicted"/>
<evidence type="ECO:0000313" key="2">
    <source>
        <dbReference type="EMBL" id="SVD43353.1"/>
    </source>
</evidence>
<reference evidence="2" key="1">
    <citation type="submission" date="2018-05" db="EMBL/GenBank/DDBJ databases">
        <authorList>
            <person name="Lanie J.A."/>
            <person name="Ng W.-L."/>
            <person name="Kazmierczak K.M."/>
            <person name="Andrzejewski T.M."/>
            <person name="Davidsen T.M."/>
            <person name="Wayne K.J."/>
            <person name="Tettelin H."/>
            <person name="Glass J.I."/>
            <person name="Rusch D."/>
            <person name="Podicherti R."/>
            <person name="Tsui H.-C.T."/>
            <person name="Winkler M.E."/>
        </authorList>
    </citation>
    <scope>NUCLEOTIDE SEQUENCE</scope>
</reference>
<dbReference type="Pfam" id="PF18930">
    <property type="entry name" value="DUF5679"/>
    <property type="match status" value="1"/>
</dbReference>
<evidence type="ECO:0000259" key="1">
    <source>
        <dbReference type="Pfam" id="PF18930"/>
    </source>
</evidence>
<protein>
    <recommendedName>
        <fullName evidence="1">DUF5679 domain-containing protein</fullName>
    </recommendedName>
</protein>